<gene>
    <name evidence="3" type="ORF">KYK27_00840</name>
</gene>
<dbReference type="Proteomes" id="UP000774935">
    <property type="component" value="Unassembled WGS sequence"/>
</dbReference>
<dbReference type="RefSeq" id="WP_199108181.1">
    <property type="nucleotide sequence ID" value="NZ_JAHWXQ010000001.1"/>
</dbReference>
<protein>
    <submittedName>
        <fullName evidence="3">META domain-containing protein</fullName>
    </submittedName>
</protein>
<dbReference type="PANTHER" id="PTHR35535">
    <property type="entry name" value="HEAT SHOCK PROTEIN HSLJ"/>
    <property type="match status" value="1"/>
</dbReference>
<feature type="chain" id="PRO_5047488176" evidence="1">
    <location>
        <begin position="25"/>
        <end position="161"/>
    </location>
</feature>
<feature type="signal peptide" evidence="1">
    <location>
        <begin position="1"/>
        <end position="24"/>
    </location>
</feature>
<evidence type="ECO:0000313" key="3">
    <source>
        <dbReference type="EMBL" id="MBW3363571.1"/>
    </source>
</evidence>
<dbReference type="Gene3D" id="2.40.128.270">
    <property type="match status" value="1"/>
</dbReference>
<name>A0ABS6X6F3_9BACT</name>
<dbReference type="InterPro" id="IPR005184">
    <property type="entry name" value="DUF306_Meta_HslJ"/>
</dbReference>
<dbReference type="PANTHER" id="PTHR35535:SF1">
    <property type="entry name" value="HEAT SHOCK PROTEIN HSLJ"/>
    <property type="match status" value="1"/>
</dbReference>
<organism evidence="3 4">
    <name type="scientific">Pontibacter populi</name>
    <dbReference type="NCBI Taxonomy" id="890055"/>
    <lineage>
        <taxon>Bacteria</taxon>
        <taxon>Pseudomonadati</taxon>
        <taxon>Bacteroidota</taxon>
        <taxon>Cytophagia</taxon>
        <taxon>Cytophagales</taxon>
        <taxon>Hymenobacteraceae</taxon>
        <taxon>Pontibacter</taxon>
    </lineage>
</organism>
<dbReference type="PROSITE" id="PS51257">
    <property type="entry name" value="PROKAR_LIPOPROTEIN"/>
    <property type="match status" value="1"/>
</dbReference>
<evidence type="ECO:0000259" key="2">
    <source>
        <dbReference type="Pfam" id="PF03724"/>
    </source>
</evidence>
<dbReference type="InterPro" id="IPR053147">
    <property type="entry name" value="Hsp_HslJ-like"/>
</dbReference>
<dbReference type="InterPro" id="IPR038670">
    <property type="entry name" value="HslJ-like_sf"/>
</dbReference>
<dbReference type="EMBL" id="JAHWXQ010000001">
    <property type="protein sequence ID" value="MBW3363571.1"/>
    <property type="molecule type" value="Genomic_DNA"/>
</dbReference>
<proteinExistence type="predicted"/>
<keyword evidence="4" id="KW-1185">Reference proteome</keyword>
<keyword evidence="1" id="KW-0732">Signal</keyword>
<dbReference type="Pfam" id="PF03724">
    <property type="entry name" value="META"/>
    <property type="match status" value="1"/>
</dbReference>
<accession>A0ABS6X6F3</accession>
<feature type="domain" description="DUF306" evidence="2">
    <location>
        <begin position="32"/>
        <end position="138"/>
    </location>
</feature>
<sequence length="161" mass="18441">MKKIYYLILLILMWLYGCKTASPADPQTETETILDAYWMLLSMDGESPQAPNNTHTAYLRLQENENDVKGFSGCNNFFGKYTLSGSSLTFSNLGSTRMMCPDMEQETEFMRMLERVTSYSLSDRILTLYEDKQAIATFRTGNPDEIEKRSPDGKIIIKEID</sequence>
<evidence type="ECO:0000256" key="1">
    <source>
        <dbReference type="SAM" id="SignalP"/>
    </source>
</evidence>
<evidence type="ECO:0000313" key="4">
    <source>
        <dbReference type="Proteomes" id="UP000774935"/>
    </source>
</evidence>
<comment type="caution">
    <text evidence="3">The sequence shown here is derived from an EMBL/GenBank/DDBJ whole genome shotgun (WGS) entry which is preliminary data.</text>
</comment>
<reference evidence="3 4" key="1">
    <citation type="submission" date="2021-07" db="EMBL/GenBank/DDBJ databases">
        <authorList>
            <person name="Kim M.K."/>
        </authorList>
    </citation>
    <scope>NUCLEOTIDE SEQUENCE [LARGE SCALE GENOMIC DNA]</scope>
    <source>
        <strain evidence="3 4">HLY7-15</strain>
    </source>
</reference>